<dbReference type="PANTHER" id="PTHR10083:SF374">
    <property type="entry name" value="BPTI_KUNITZ INHIBITOR DOMAIN-CONTAINING PROTEIN"/>
    <property type="match status" value="1"/>
</dbReference>
<feature type="domain" description="BPTI/Kunitz inhibitor" evidence="5">
    <location>
        <begin position="79"/>
        <end position="145"/>
    </location>
</feature>
<evidence type="ECO:0000256" key="4">
    <source>
        <dbReference type="SAM" id="SignalP"/>
    </source>
</evidence>
<dbReference type="Pfam" id="PF00014">
    <property type="entry name" value="Kunitz_BPTI"/>
    <property type="match status" value="3"/>
</dbReference>
<feature type="domain" description="BPTI/Kunitz inhibitor" evidence="5">
    <location>
        <begin position="211"/>
        <end position="260"/>
    </location>
</feature>
<proteinExistence type="evidence at transcript level"/>
<name>A0A0K8R7R3_IXORI</name>
<keyword evidence="3" id="KW-1015">Disulfide bond</keyword>
<dbReference type="InterPro" id="IPR002223">
    <property type="entry name" value="Kunitz_BPTI"/>
</dbReference>
<evidence type="ECO:0000256" key="3">
    <source>
        <dbReference type="ARBA" id="ARBA00023157"/>
    </source>
</evidence>
<dbReference type="EMBL" id="GADI01007279">
    <property type="protein sequence ID" value="JAA66529.1"/>
    <property type="molecule type" value="mRNA"/>
</dbReference>
<dbReference type="PROSITE" id="PS50279">
    <property type="entry name" value="BPTI_KUNITZ_2"/>
    <property type="match status" value="3"/>
</dbReference>
<dbReference type="InterPro" id="IPR036880">
    <property type="entry name" value="Kunitz_BPTI_sf"/>
</dbReference>
<evidence type="ECO:0000256" key="2">
    <source>
        <dbReference type="ARBA" id="ARBA00022900"/>
    </source>
</evidence>
<reference evidence="6" key="1">
    <citation type="submission" date="2012-12" db="EMBL/GenBank/DDBJ databases">
        <title>Identification and characterization of a phenylalanine ammonia-lyase gene family in Isatis indigotica Fort.</title>
        <authorList>
            <person name="Liu Q."/>
            <person name="Chen J."/>
            <person name="Zhou X."/>
            <person name="Di P."/>
            <person name="Xiao Y."/>
            <person name="Xuan H."/>
            <person name="Zhang L."/>
            <person name="Chen W."/>
        </authorList>
    </citation>
    <scope>NUCLEOTIDE SEQUENCE</scope>
    <source>
        <tissue evidence="6">Salivary gland</tissue>
    </source>
</reference>
<keyword evidence="1" id="KW-0646">Protease inhibitor</keyword>
<keyword evidence="2" id="KW-0722">Serine protease inhibitor</keyword>
<dbReference type="GO" id="GO:0005615">
    <property type="term" value="C:extracellular space"/>
    <property type="evidence" value="ECO:0007669"/>
    <property type="project" value="TreeGrafter"/>
</dbReference>
<protein>
    <submittedName>
        <fullName evidence="6">Putative salivary kunitz domain protein</fullName>
    </submittedName>
</protein>
<feature type="domain" description="BPTI/Kunitz inhibitor" evidence="5">
    <location>
        <begin position="268"/>
        <end position="319"/>
    </location>
</feature>
<dbReference type="SUPFAM" id="SSF57362">
    <property type="entry name" value="BPTI-like"/>
    <property type="match status" value="5"/>
</dbReference>
<accession>A0A0K8R7R3</accession>
<dbReference type="SMART" id="SM00131">
    <property type="entry name" value="KU"/>
    <property type="match status" value="3"/>
</dbReference>
<dbReference type="AlphaFoldDB" id="A0A0K8R7R3"/>
<sequence>MLIRILWILAIARTCTCSTSCQSAVEVDLCSLDPDISHDSNSFEGFFYDRKTDQCLSAKLGYSKSDGSVENKFTNADFCNSRCRKNVSELCFDDATDYRFRFPKPAVEKWTYNSDATKCVRFMWEGADMREKNVFDSPTECVNRCKVPDLGLCAFRFRTECKHGDDLYIWYDNTTQECKILPPHHCPTRGNGFYTFRECYQRCGRFVEDKCKLPIQNMSFCSEVQTRYGYNTKTLRCESFQGCEDSGNSFPTAKACWNTCASKSRHRCVQEPDYTLSGAVLRYYYDITHNKCESKRVFRGHVSGNSNLFKTLEDCKETCMATYNYEPDWL</sequence>
<evidence type="ECO:0000259" key="5">
    <source>
        <dbReference type="PROSITE" id="PS50279"/>
    </source>
</evidence>
<feature type="signal peptide" evidence="4">
    <location>
        <begin position="1"/>
        <end position="17"/>
    </location>
</feature>
<evidence type="ECO:0000313" key="6">
    <source>
        <dbReference type="EMBL" id="JAA66529.1"/>
    </source>
</evidence>
<dbReference type="CDD" id="cd00109">
    <property type="entry name" value="Kunitz-type"/>
    <property type="match status" value="1"/>
</dbReference>
<dbReference type="Gene3D" id="4.10.410.10">
    <property type="entry name" value="Pancreatic trypsin inhibitor Kunitz domain"/>
    <property type="match status" value="4"/>
</dbReference>
<evidence type="ECO:0000256" key="1">
    <source>
        <dbReference type="ARBA" id="ARBA00022690"/>
    </source>
</evidence>
<organism evidence="6">
    <name type="scientific">Ixodes ricinus</name>
    <name type="common">Common tick</name>
    <name type="synonym">Acarus ricinus</name>
    <dbReference type="NCBI Taxonomy" id="34613"/>
    <lineage>
        <taxon>Eukaryota</taxon>
        <taxon>Metazoa</taxon>
        <taxon>Ecdysozoa</taxon>
        <taxon>Arthropoda</taxon>
        <taxon>Chelicerata</taxon>
        <taxon>Arachnida</taxon>
        <taxon>Acari</taxon>
        <taxon>Parasitiformes</taxon>
        <taxon>Ixodida</taxon>
        <taxon>Ixodoidea</taxon>
        <taxon>Ixodidae</taxon>
        <taxon>Ixodinae</taxon>
        <taxon>Ixodes</taxon>
    </lineage>
</organism>
<feature type="chain" id="PRO_5005516643" evidence="4">
    <location>
        <begin position="18"/>
        <end position="330"/>
    </location>
</feature>
<dbReference type="PANTHER" id="PTHR10083">
    <property type="entry name" value="KUNITZ-TYPE PROTEASE INHIBITOR-RELATED"/>
    <property type="match status" value="1"/>
</dbReference>
<keyword evidence="4" id="KW-0732">Signal</keyword>
<dbReference type="GO" id="GO:0004867">
    <property type="term" value="F:serine-type endopeptidase inhibitor activity"/>
    <property type="evidence" value="ECO:0007669"/>
    <property type="project" value="UniProtKB-KW"/>
</dbReference>
<dbReference type="InterPro" id="IPR050098">
    <property type="entry name" value="TFPI/VKTCI-like"/>
</dbReference>